<organism evidence="1 2">
    <name type="scientific">phage PKM.Lu.22.1</name>
    <dbReference type="NCBI Taxonomy" id="3049197"/>
    <lineage>
        <taxon>Viruses</taxon>
        <taxon>Duplodnaviria</taxon>
        <taxon>Heunggongvirae</taxon>
        <taxon>Uroviricota</taxon>
        <taxon>Caudoviricetes</taxon>
        <taxon>Grimontviridae</taxon>
    </lineage>
</organism>
<dbReference type="EMBL" id="OQ829281">
    <property type="protein sequence ID" value="WHS68267.1"/>
    <property type="molecule type" value="Genomic_DNA"/>
</dbReference>
<protein>
    <submittedName>
        <fullName evidence="1">Capsid and scaffold</fullName>
    </submittedName>
</protein>
<reference evidence="1" key="1">
    <citation type="submission" date="2023-04" db="EMBL/GenBank/DDBJ databases">
        <title>Isolation and Characterization of Novel Plasmid-specific Phages Infecting Bacteria Carrying Diverse Conjugative Plasmids.</title>
        <authorList>
            <person name="Parra B."/>
            <person name="Cockx B."/>
            <person name="Lutz V.T."/>
            <person name="Bronsted L."/>
            <person name="Smets B.F."/>
            <person name="Dechesne A."/>
        </authorList>
    </citation>
    <scope>NUCLEOTIDE SEQUENCE</scope>
</reference>
<proteinExistence type="predicted"/>
<dbReference type="InterPro" id="IPR035198">
    <property type="entry name" value="SU10_MCP"/>
</dbReference>
<evidence type="ECO:0000313" key="1">
    <source>
        <dbReference type="EMBL" id="WHS68267.1"/>
    </source>
</evidence>
<accession>A0AAF0RBC4</accession>
<dbReference type="Pfam" id="PF17236">
    <property type="entry name" value="SU10_MCP"/>
    <property type="match status" value="1"/>
</dbReference>
<keyword evidence="2" id="KW-1185">Reference proteome</keyword>
<dbReference type="Proteomes" id="UP001223176">
    <property type="component" value="Segment"/>
</dbReference>
<evidence type="ECO:0000313" key="2">
    <source>
        <dbReference type="Proteomes" id="UP001223176"/>
    </source>
</evidence>
<sequence>MADTTLVSYDLNGKKLSFANWISNLSPTETPFVSMTGKEAINQTLFQWQTDTLETANPNNAVVEGSAAEAPVRSSTTVLNNVTQILRKVVRVSDTANALANYGRGQELQYQMEKAGKEIKRDLEVALLRNGAKVDGNGTTARKTAGFTALVAAKGVADPDTGAIVHKETATQFKISEAELFDLTYNLYLSGSNANIIMFHPKHASFFASLMDTPAAGTNRMKMFDGSDTKFNQYVSSVVDPLGQLYKLIPNRWMDETKIYFFTPSDWTQMVLRAPQRTKLAKDGSYEKWMVEMEVGLRHRNPYASGILAIKQTA</sequence>
<name>A0AAF0RBC4_9CAUD</name>